<name>A0A7J7NC63_9MAGN</name>
<dbReference type="InterPro" id="IPR029056">
    <property type="entry name" value="Ribokinase-like"/>
</dbReference>
<dbReference type="GO" id="GO:0005524">
    <property type="term" value="F:ATP binding"/>
    <property type="evidence" value="ECO:0007669"/>
    <property type="project" value="UniProtKB-KW"/>
</dbReference>
<dbReference type="InterPro" id="IPR023314">
    <property type="entry name" value="Myo_inos_IolC-like_sf"/>
</dbReference>
<dbReference type="Gene3D" id="3.40.1190.20">
    <property type="match status" value="1"/>
</dbReference>
<dbReference type="Proteomes" id="UP000541444">
    <property type="component" value="Unassembled WGS sequence"/>
</dbReference>
<accession>A0A7J7NC63</accession>
<evidence type="ECO:0000313" key="8">
    <source>
        <dbReference type="Proteomes" id="UP000541444"/>
    </source>
</evidence>
<sequence length="135" mass="14450">MLIDFVPTVGGLLLAEAPALKKAAVNVAVGISGLGGSLAFIGKVGEDEFGICRKLWHSFCPDARTALAFVTLRVDGECEFSSFCNPGTDMLLCELELDMDLIKKGSIFHYGSISLIEEPCRSTHLAAMNVAGKIW</sequence>
<dbReference type="GO" id="GO:0008865">
    <property type="term" value="F:fructokinase activity"/>
    <property type="evidence" value="ECO:0007669"/>
    <property type="project" value="TreeGrafter"/>
</dbReference>
<evidence type="ECO:0000256" key="3">
    <source>
        <dbReference type="ARBA" id="ARBA00022741"/>
    </source>
</evidence>
<dbReference type="GO" id="GO:0005829">
    <property type="term" value="C:cytosol"/>
    <property type="evidence" value="ECO:0007669"/>
    <property type="project" value="TreeGrafter"/>
</dbReference>
<reference evidence="7 8" key="1">
    <citation type="journal article" date="2020" name="IScience">
        <title>Genome Sequencing of the Endangered Kingdonia uniflora (Circaeasteraceae, Ranunculales) Reveals Potential Mechanisms of Evolutionary Specialization.</title>
        <authorList>
            <person name="Sun Y."/>
            <person name="Deng T."/>
            <person name="Zhang A."/>
            <person name="Moore M.J."/>
            <person name="Landis J.B."/>
            <person name="Lin N."/>
            <person name="Zhang H."/>
            <person name="Zhang X."/>
            <person name="Huang J."/>
            <person name="Zhang X."/>
            <person name="Sun H."/>
            <person name="Wang H."/>
        </authorList>
    </citation>
    <scope>NUCLEOTIDE SEQUENCE [LARGE SCALE GENOMIC DNA]</scope>
    <source>
        <strain evidence="7">TB1705</strain>
        <tissue evidence="7">Leaf</tissue>
    </source>
</reference>
<dbReference type="PANTHER" id="PTHR43085:SF1">
    <property type="entry name" value="PSEUDOURIDINE KINASE-RELATED"/>
    <property type="match status" value="1"/>
</dbReference>
<keyword evidence="5" id="KW-0067">ATP-binding</keyword>
<protein>
    <recommendedName>
        <fullName evidence="6">Carbohydrate kinase PfkB domain-containing protein</fullName>
    </recommendedName>
</protein>
<dbReference type="InterPro" id="IPR050306">
    <property type="entry name" value="PfkB_Carbo_kinase"/>
</dbReference>
<keyword evidence="3" id="KW-0547">Nucleotide-binding</keyword>
<feature type="domain" description="Carbohydrate kinase PfkB" evidence="6">
    <location>
        <begin position="23"/>
        <end position="131"/>
    </location>
</feature>
<evidence type="ECO:0000256" key="2">
    <source>
        <dbReference type="ARBA" id="ARBA00022679"/>
    </source>
</evidence>
<dbReference type="GO" id="GO:0006000">
    <property type="term" value="P:fructose metabolic process"/>
    <property type="evidence" value="ECO:0007669"/>
    <property type="project" value="TreeGrafter"/>
</dbReference>
<keyword evidence="2" id="KW-0808">Transferase</keyword>
<dbReference type="PANTHER" id="PTHR43085">
    <property type="entry name" value="HEXOKINASE FAMILY MEMBER"/>
    <property type="match status" value="1"/>
</dbReference>
<keyword evidence="8" id="KW-1185">Reference proteome</keyword>
<dbReference type="Gene3D" id="2.20.150.10">
    <property type="entry name" value="putative 5-dehydro-2- deoxygluconokinase"/>
    <property type="match status" value="1"/>
</dbReference>
<evidence type="ECO:0000256" key="4">
    <source>
        <dbReference type="ARBA" id="ARBA00022777"/>
    </source>
</evidence>
<evidence type="ECO:0000313" key="7">
    <source>
        <dbReference type="EMBL" id="KAF6164562.1"/>
    </source>
</evidence>
<dbReference type="InterPro" id="IPR011611">
    <property type="entry name" value="PfkB_dom"/>
</dbReference>
<comment type="similarity">
    <text evidence="1">Belongs to the carbohydrate kinase PfkB family.</text>
</comment>
<keyword evidence="4" id="KW-0418">Kinase</keyword>
<dbReference type="AlphaFoldDB" id="A0A7J7NC63"/>
<comment type="caution">
    <text evidence="7">The sequence shown here is derived from an EMBL/GenBank/DDBJ whole genome shotgun (WGS) entry which is preliminary data.</text>
</comment>
<dbReference type="Pfam" id="PF00294">
    <property type="entry name" value="PfkB"/>
    <property type="match status" value="1"/>
</dbReference>
<gene>
    <name evidence="7" type="ORF">GIB67_025388</name>
</gene>
<dbReference type="OrthoDB" id="1700802at2759"/>
<dbReference type="SUPFAM" id="SSF53613">
    <property type="entry name" value="Ribokinase-like"/>
    <property type="match status" value="1"/>
</dbReference>
<evidence type="ECO:0000256" key="1">
    <source>
        <dbReference type="ARBA" id="ARBA00010688"/>
    </source>
</evidence>
<evidence type="ECO:0000256" key="5">
    <source>
        <dbReference type="ARBA" id="ARBA00022840"/>
    </source>
</evidence>
<dbReference type="EMBL" id="JACGCM010000926">
    <property type="protein sequence ID" value="KAF6164562.1"/>
    <property type="molecule type" value="Genomic_DNA"/>
</dbReference>
<proteinExistence type="inferred from homology"/>
<organism evidence="7 8">
    <name type="scientific">Kingdonia uniflora</name>
    <dbReference type="NCBI Taxonomy" id="39325"/>
    <lineage>
        <taxon>Eukaryota</taxon>
        <taxon>Viridiplantae</taxon>
        <taxon>Streptophyta</taxon>
        <taxon>Embryophyta</taxon>
        <taxon>Tracheophyta</taxon>
        <taxon>Spermatophyta</taxon>
        <taxon>Magnoliopsida</taxon>
        <taxon>Ranunculales</taxon>
        <taxon>Circaeasteraceae</taxon>
        <taxon>Kingdonia</taxon>
    </lineage>
</organism>
<evidence type="ECO:0000259" key="6">
    <source>
        <dbReference type="Pfam" id="PF00294"/>
    </source>
</evidence>